<keyword evidence="7" id="KW-1185">Reference proteome</keyword>
<dbReference type="PANTHER" id="PTHR46040:SF3">
    <property type="entry name" value="HIGH MOBILITY GROUP PROTEIN 2"/>
    <property type="match status" value="1"/>
</dbReference>
<feature type="region of interest" description="Disordered" evidence="4">
    <location>
        <begin position="45"/>
        <end position="70"/>
    </location>
</feature>
<evidence type="ECO:0000256" key="4">
    <source>
        <dbReference type="SAM" id="MobiDB-lite"/>
    </source>
</evidence>
<keyword evidence="1 3" id="KW-0238">DNA-binding</keyword>
<dbReference type="Gene3D" id="1.10.30.10">
    <property type="entry name" value="High mobility group box domain"/>
    <property type="match status" value="1"/>
</dbReference>
<evidence type="ECO:0000313" key="6">
    <source>
        <dbReference type="EMBL" id="OMH81115.1"/>
    </source>
</evidence>
<comment type="caution">
    <text evidence="6">The sequence shown here is derived from an EMBL/GenBank/DDBJ whole genome shotgun (WGS) entry which is preliminary data.</text>
</comment>
<dbReference type="InterPro" id="IPR051965">
    <property type="entry name" value="ChromReg_NeuronalGeneExpr"/>
</dbReference>
<dbReference type="GO" id="GO:0010468">
    <property type="term" value="P:regulation of gene expression"/>
    <property type="evidence" value="ECO:0007669"/>
    <property type="project" value="TreeGrafter"/>
</dbReference>
<feature type="DNA-binding region" description="HMG box" evidence="3">
    <location>
        <begin position="177"/>
        <end position="243"/>
    </location>
</feature>
<name>A0A1R1PJF7_ZANCU</name>
<evidence type="ECO:0000256" key="1">
    <source>
        <dbReference type="ARBA" id="ARBA00023125"/>
    </source>
</evidence>
<dbReference type="SMART" id="SM00398">
    <property type="entry name" value="HMG"/>
    <property type="match status" value="1"/>
</dbReference>
<dbReference type="AlphaFoldDB" id="A0A1R1PJF7"/>
<organism evidence="6 7">
    <name type="scientific">Zancudomyces culisetae</name>
    <name type="common">Gut fungus</name>
    <name type="synonym">Smittium culisetae</name>
    <dbReference type="NCBI Taxonomy" id="1213189"/>
    <lineage>
        <taxon>Eukaryota</taxon>
        <taxon>Fungi</taxon>
        <taxon>Fungi incertae sedis</taxon>
        <taxon>Zoopagomycota</taxon>
        <taxon>Kickxellomycotina</taxon>
        <taxon>Harpellomycetes</taxon>
        <taxon>Harpellales</taxon>
        <taxon>Legeriomycetaceae</taxon>
        <taxon>Zancudomyces</taxon>
    </lineage>
</organism>
<evidence type="ECO:0000259" key="5">
    <source>
        <dbReference type="PROSITE" id="PS50118"/>
    </source>
</evidence>
<dbReference type="EMBL" id="LSSK01000973">
    <property type="protein sequence ID" value="OMH81115.1"/>
    <property type="molecule type" value="Genomic_DNA"/>
</dbReference>
<dbReference type="PROSITE" id="PS50118">
    <property type="entry name" value="HMG_BOX_2"/>
    <property type="match status" value="1"/>
</dbReference>
<keyword evidence="2 3" id="KW-0539">Nucleus</keyword>
<evidence type="ECO:0000256" key="3">
    <source>
        <dbReference type="PROSITE-ProRule" id="PRU00267"/>
    </source>
</evidence>
<dbReference type="Pfam" id="PF00505">
    <property type="entry name" value="HMG_box"/>
    <property type="match status" value="1"/>
</dbReference>
<feature type="domain" description="HMG box" evidence="5">
    <location>
        <begin position="177"/>
        <end position="243"/>
    </location>
</feature>
<evidence type="ECO:0000256" key="2">
    <source>
        <dbReference type="ARBA" id="ARBA00023242"/>
    </source>
</evidence>
<dbReference type="Proteomes" id="UP000188320">
    <property type="component" value="Unassembled WGS sequence"/>
</dbReference>
<dbReference type="InterPro" id="IPR036910">
    <property type="entry name" value="HMG_box_dom_sf"/>
</dbReference>
<reference evidence="7" key="1">
    <citation type="submission" date="2017-01" db="EMBL/GenBank/DDBJ databases">
        <authorList>
            <person name="Wang Y."/>
            <person name="White M."/>
            <person name="Kvist S."/>
            <person name="Moncalvo J.-M."/>
        </authorList>
    </citation>
    <scope>NUCLEOTIDE SEQUENCE [LARGE SCALE GENOMIC DNA]</scope>
    <source>
        <strain evidence="7">COL-18-3</strain>
    </source>
</reference>
<dbReference type="PANTHER" id="PTHR46040">
    <property type="entry name" value="HIGH MOBILITY GROUP PROTEIN 2"/>
    <property type="match status" value="1"/>
</dbReference>
<protein>
    <submittedName>
        <fullName evidence="6">Non-histone chromosomal protein 6</fullName>
    </submittedName>
</protein>
<dbReference type="SUPFAM" id="SSF47095">
    <property type="entry name" value="HMG-box"/>
    <property type="match status" value="1"/>
</dbReference>
<dbReference type="GO" id="GO:0003677">
    <property type="term" value="F:DNA binding"/>
    <property type="evidence" value="ECO:0007669"/>
    <property type="project" value="UniProtKB-UniRule"/>
</dbReference>
<proteinExistence type="predicted"/>
<dbReference type="InterPro" id="IPR009071">
    <property type="entry name" value="HMG_box_dom"/>
</dbReference>
<evidence type="ECO:0000313" key="7">
    <source>
        <dbReference type="Proteomes" id="UP000188320"/>
    </source>
</evidence>
<dbReference type="GO" id="GO:0005634">
    <property type="term" value="C:nucleus"/>
    <property type="evidence" value="ECO:0007669"/>
    <property type="project" value="UniProtKB-UniRule"/>
</dbReference>
<sequence>MENQGEQKVFVPGMGVEQYSVPAYREEFNRTNAMFDMLKYGPASINNGERDPRRSQIFQKPPHTPSERYQNDYVDFSDPSAQRGQFAYTLQPPAPMNQGMFVQPNSISSGGANVLQDQHVYYPDNQQHSHIFNIERQSNHMMAGQSYQPIGSHVSSISVAPYKRKYKKHPKRDPNAPEKWKSAYQLFREDLNRKLENQKLSFVSLSKIHSEQWSKLDSTKKKYYDDLAKNAKEDYEKKMAVYKQSKQFKEYQEYLNQFYLQEDTVGRVGRPKGKKAANNVMLNQEKNRYANQVLPHNFNNFSNVDH</sequence>
<gene>
    <name evidence="6" type="ORF">AX774_g5427</name>
</gene>
<accession>A0A1R1PJF7</accession>
<dbReference type="OrthoDB" id="1919336at2759"/>